<gene>
    <name evidence="1" type="ORF">HNR48_001782</name>
</gene>
<keyword evidence="2" id="KW-1185">Reference proteome</keyword>
<organism evidence="1 2">
    <name type="scientific">Pseudoteredinibacter isoporae</name>
    <dbReference type="NCBI Taxonomy" id="570281"/>
    <lineage>
        <taxon>Bacteria</taxon>
        <taxon>Pseudomonadati</taxon>
        <taxon>Pseudomonadota</taxon>
        <taxon>Gammaproteobacteria</taxon>
        <taxon>Cellvibrionales</taxon>
        <taxon>Cellvibrionaceae</taxon>
        <taxon>Pseudoteredinibacter</taxon>
    </lineage>
</organism>
<dbReference type="RefSeq" id="WP_166844046.1">
    <property type="nucleotide sequence ID" value="NZ_JAAONY010000002.1"/>
</dbReference>
<evidence type="ECO:0000313" key="1">
    <source>
        <dbReference type="EMBL" id="MBB6521497.1"/>
    </source>
</evidence>
<protein>
    <submittedName>
        <fullName evidence="1">Uncharacterized protein</fullName>
    </submittedName>
</protein>
<dbReference type="Proteomes" id="UP000528457">
    <property type="component" value="Unassembled WGS sequence"/>
</dbReference>
<sequence length="269" mass="29903">MLLCSIVKDILGAKSGFLLFLSTCLTACTNGPLKVFERTYLAVPSGENSNYYRITVRASTQLSDAKYSSAWFPAYAVDSLYGFSNVETDIKHLKTEQELQDQLNLAIKESHKKYLDVAKDPSKSEEEVEKHLLAQRRVRASAGADTPLPKGAVEFEYDPSRNLVLRHAGQKRIFTLSANPNEVTNKIQTAAGTMQTGVQLSRLFDAIKSREKQREEEFGARLSVDKKLDAAIAKQMDGILSNLGEDTKLERDDLLAEIEALLLVVETSQ</sequence>
<reference evidence="1 2" key="1">
    <citation type="submission" date="2020-08" db="EMBL/GenBank/DDBJ databases">
        <title>Genomic Encyclopedia of Type Strains, Phase IV (KMG-IV): sequencing the most valuable type-strain genomes for metagenomic binning, comparative biology and taxonomic classification.</title>
        <authorList>
            <person name="Goeker M."/>
        </authorList>
    </citation>
    <scope>NUCLEOTIDE SEQUENCE [LARGE SCALE GENOMIC DNA]</scope>
    <source>
        <strain evidence="1 2">DSM 22368</strain>
    </source>
</reference>
<comment type="caution">
    <text evidence="1">The sequence shown here is derived from an EMBL/GenBank/DDBJ whole genome shotgun (WGS) entry which is preliminary data.</text>
</comment>
<dbReference type="AlphaFoldDB" id="A0A7X0JST7"/>
<proteinExistence type="predicted"/>
<name>A0A7X0JST7_9GAMM</name>
<dbReference type="EMBL" id="JACHHT010000002">
    <property type="protein sequence ID" value="MBB6521497.1"/>
    <property type="molecule type" value="Genomic_DNA"/>
</dbReference>
<dbReference type="InParanoid" id="A0A7X0JST7"/>
<evidence type="ECO:0000313" key="2">
    <source>
        <dbReference type="Proteomes" id="UP000528457"/>
    </source>
</evidence>
<accession>A0A7X0JST7</accession>